<gene>
    <name evidence="1" type="ORF">GCM10010995_15370</name>
</gene>
<accession>A0A8J2Z4U7</accession>
<dbReference type="EMBL" id="BMJS01000016">
    <property type="protein sequence ID" value="GGF99032.1"/>
    <property type="molecule type" value="Genomic_DNA"/>
</dbReference>
<protein>
    <recommendedName>
        <fullName evidence="3">Plasmid replication protein RepL domain-containing protein</fullName>
    </recommendedName>
</protein>
<dbReference type="AlphaFoldDB" id="A0A8J2Z4U7"/>
<dbReference type="RefSeq" id="WP_117003126.1">
    <property type="nucleotide sequence ID" value="NZ_BMJS01000016.1"/>
</dbReference>
<reference evidence="1" key="1">
    <citation type="journal article" date="2014" name="Int. J. Syst. Evol. Microbiol.">
        <title>Complete genome sequence of Corynebacterium casei LMG S-19264T (=DSM 44701T), isolated from a smear-ripened cheese.</title>
        <authorList>
            <consortium name="US DOE Joint Genome Institute (JGI-PGF)"/>
            <person name="Walter F."/>
            <person name="Albersmeier A."/>
            <person name="Kalinowski J."/>
            <person name="Ruckert C."/>
        </authorList>
    </citation>
    <scope>NUCLEOTIDE SEQUENCE</scope>
    <source>
        <strain evidence="1">CGMCC 1.15758</strain>
    </source>
</reference>
<proteinExistence type="predicted"/>
<evidence type="ECO:0000313" key="1">
    <source>
        <dbReference type="EMBL" id="GGF99032.1"/>
    </source>
</evidence>
<organism evidence="1 2">
    <name type="scientific">Cysteiniphilum litorale</name>
    <dbReference type="NCBI Taxonomy" id="2056700"/>
    <lineage>
        <taxon>Bacteria</taxon>
        <taxon>Pseudomonadati</taxon>
        <taxon>Pseudomonadota</taxon>
        <taxon>Gammaproteobacteria</taxon>
        <taxon>Thiotrichales</taxon>
        <taxon>Fastidiosibacteraceae</taxon>
        <taxon>Cysteiniphilum</taxon>
    </lineage>
</organism>
<dbReference type="OrthoDB" id="5624516at2"/>
<name>A0A8J2Z4U7_9GAMM</name>
<reference evidence="1" key="2">
    <citation type="submission" date="2020-09" db="EMBL/GenBank/DDBJ databases">
        <authorList>
            <person name="Sun Q."/>
            <person name="Zhou Y."/>
        </authorList>
    </citation>
    <scope>NUCLEOTIDE SEQUENCE</scope>
    <source>
        <strain evidence="1">CGMCC 1.15758</strain>
    </source>
</reference>
<comment type="caution">
    <text evidence="1">The sequence shown here is derived from an EMBL/GenBank/DDBJ whole genome shotgun (WGS) entry which is preliminary data.</text>
</comment>
<dbReference type="Proteomes" id="UP000636949">
    <property type="component" value="Unassembled WGS sequence"/>
</dbReference>
<evidence type="ECO:0008006" key="3">
    <source>
        <dbReference type="Google" id="ProtNLM"/>
    </source>
</evidence>
<keyword evidence="2" id="KW-1185">Reference proteome</keyword>
<evidence type="ECO:0000313" key="2">
    <source>
        <dbReference type="Proteomes" id="UP000636949"/>
    </source>
</evidence>
<sequence>MKKGIYFSFDKVGGIEQLIEEKPTAARIFLFLSKYSNNDNVVVASSSVLEIALKKSRPYLSKCIKYLKENGYLAVLNSGQTSVYILNSEILISSKYDNEYKDIEILNATLLLSPKETSMKSNQYRNIKNKGI</sequence>